<accession>A0A450W9C1</accession>
<organism evidence="2">
    <name type="scientific">Candidatus Kentrum sp. LFY</name>
    <dbReference type="NCBI Taxonomy" id="2126342"/>
    <lineage>
        <taxon>Bacteria</taxon>
        <taxon>Pseudomonadati</taxon>
        <taxon>Pseudomonadota</taxon>
        <taxon>Gammaproteobacteria</taxon>
        <taxon>Candidatus Kentrum</taxon>
    </lineage>
</organism>
<sequence length="204" mass="22346">MARPRPQPNPVAIPGRTGPDMDCRDDEGGCFRRLCRNSALPSSRQGMPGPRYQGWQKLPVNSREITIAKTFDQPRTFARSCRLSRRNCIRSFISLSLGKSSTKESKKSRKGVISSTARNLVHSEHLQSKRFLAALEMTKSKSGIPGSGDTGSGIGGRGDPRDGDRLHGFVEPCPSDARPQWMSIHGPSTQGSSWKARVKNMASP</sequence>
<feature type="region of interest" description="Disordered" evidence="1">
    <location>
        <begin position="1"/>
        <end position="23"/>
    </location>
</feature>
<feature type="compositionally biased region" description="Gly residues" evidence="1">
    <location>
        <begin position="145"/>
        <end position="157"/>
    </location>
</feature>
<feature type="region of interest" description="Disordered" evidence="1">
    <location>
        <begin position="139"/>
        <end position="204"/>
    </location>
</feature>
<evidence type="ECO:0000256" key="1">
    <source>
        <dbReference type="SAM" id="MobiDB-lite"/>
    </source>
</evidence>
<reference evidence="2" key="1">
    <citation type="submission" date="2019-02" db="EMBL/GenBank/DDBJ databases">
        <authorList>
            <person name="Gruber-Vodicka R. H."/>
            <person name="Seah K. B. B."/>
        </authorList>
    </citation>
    <scope>NUCLEOTIDE SEQUENCE</scope>
    <source>
        <strain evidence="2">BECK_BY7</strain>
    </source>
</reference>
<proteinExistence type="predicted"/>
<feature type="compositionally biased region" description="Pro residues" evidence="1">
    <location>
        <begin position="1"/>
        <end position="11"/>
    </location>
</feature>
<dbReference type="AlphaFoldDB" id="A0A450W9C1"/>
<gene>
    <name evidence="2" type="ORF">BECKLFY1418C_GA0070996_10046</name>
</gene>
<evidence type="ECO:0000313" key="2">
    <source>
        <dbReference type="EMBL" id="VFK13676.1"/>
    </source>
</evidence>
<feature type="compositionally biased region" description="Basic and acidic residues" evidence="1">
    <location>
        <begin position="158"/>
        <end position="168"/>
    </location>
</feature>
<name>A0A450W9C1_9GAMM</name>
<dbReference type="EMBL" id="CAADFN010000004">
    <property type="protein sequence ID" value="VFK13676.1"/>
    <property type="molecule type" value="Genomic_DNA"/>
</dbReference>
<protein>
    <submittedName>
        <fullName evidence="2">Uncharacterized protein</fullName>
    </submittedName>
</protein>